<evidence type="ECO:0000313" key="6">
    <source>
        <dbReference type="Proteomes" id="UP000238296"/>
    </source>
</evidence>
<comment type="subcellular location">
    <subcellularLocation>
        <location evidence="1">Membrane</location>
    </subcellularLocation>
</comment>
<reference evidence="4 6" key="2">
    <citation type="journal article" date="2017" name="Int. J. Syst. Evol. Microbiol.">
        <title>Mycobacterium talmoniae sp. nov., a slowly growing mycobacterium isolated from human respiratory samples.</title>
        <authorList>
            <person name="Davidson R.M."/>
            <person name="DeGroote M.A."/>
            <person name="Marola J.L."/>
            <person name="Buss S."/>
            <person name="Jones V."/>
            <person name="McNeil M.R."/>
            <person name="Freifeld A.G."/>
            <person name="Elaine Epperson L."/>
            <person name="Hasan N.A."/>
            <person name="Jackson M."/>
            <person name="Iwen P.C."/>
            <person name="Salfinger M."/>
            <person name="Strong M."/>
        </authorList>
    </citation>
    <scope>NUCLEOTIDE SEQUENCE [LARGE SCALE GENOMIC DNA]</scope>
    <source>
        <strain evidence="4 6">ATCC BAA-2683</strain>
    </source>
</reference>
<protein>
    <submittedName>
        <fullName evidence="3">Mammalian cell entry protein</fullName>
    </submittedName>
</protein>
<reference evidence="3 5" key="1">
    <citation type="submission" date="2016-10" db="EMBL/GenBank/DDBJ databases">
        <title>Genome sequence of Mycobacterium talmonii.</title>
        <authorList>
            <person name="Greninger A.L."/>
            <person name="Elliott B."/>
            <person name="Vasireddy S."/>
            <person name="Vasireddy R."/>
        </authorList>
    </citation>
    <scope>NUCLEOTIDE SEQUENCE [LARGE SCALE GENOMIC DNA]</scope>
    <source>
        <strain evidence="3">MO-5499</strain>
        <strain evidence="5">NE-TNMC-100812</strain>
    </source>
</reference>
<evidence type="ECO:0000256" key="2">
    <source>
        <dbReference type="ARBA" id="ARBA00023136"/>
    </source>
</evidence>
<dbReference type="Proteomes" id="UP000238296">
    <property type="component" value="Unassembled WGS sequence"/>
</dbReference>
<dbReference type="GO" id="GO:0016020">
    <property type="term" value="C:membrane"/>
    <property type="evidence" value="ECO:0007669"/>
    <property type="project" value="UniProtKB-SubCell"/>
</dbReference>
<dbReference type="Proteomes" id="UP000179734">
    <property type="component" value="Unassembled WGS sequence"/>
</dbReference>
<reference evidence="4" key="3">
    <citation type="submission" date="2018-01" db="EMBL/GenBank/DDBJ databases">
        <authorList>
            <person name="Gaut B.S."/>
            <person name="Morton B.R."/>
            <person name="Clegg M.T."/>
            <person name="Duvall M.R."/>
        </authorList>
    </citation>
    <scope>NUCLEOTIDE SEQUENCE</scope>
    <source>
        <strain evidence="4">ATCC BAA-2683</strain>
    </source>
</reference>
<dbReference type="AlphaFoldDB" id="A0A1S1NGD8"/>
<keyword evidence="2" id="KW-0472">Membrane</keyword>
<dbReference type="EMBL" id="MLQM01000107">
    <property type="protein sequence ID" value="OHV00589.1"/>
    <property type="molecule type" value="Genomic_DNA"/>
</dbReference>
<accession>A0A1S1NGD8</accession>
<dbReference type="RefSeq" id="WP_071028269.1">
    <property type="nucleotide sequence ID" value="NZ_MLQM01000107.1"/>
</dbReference>
<proteinExistence type="predicted"/>
<sequence>MRWLVSGLAGFLAAAFVALAGAGGWLYWYRVERHGEQTTRDELVPLAKDEIPKVLGYDYQTVETSLTEAYPLLTPDYRRIFEDRATSTIIPQARSGQVISQVTVVGVGVMAAQRISGSVLVYVNRTVSSKSNEPLYEGSRVRVDYAKVRGKWLINDIRPI</sequence>
<dbReference type="PANTHER" id="PTHR37042:SF4">
    <property type="entry name" value="OUTER MEMBRANE PROTEIN RV1973"/>
    <property type="match status" value="1"/>
</dbReference>
<comment type="caution">
    <text evidence="3">The sequence shown here is derived from an EMBL/GenBank/DDBJ whole genome shotgun (WGS) entry which is preliminary data.</text>
</comment>
<evidence type="ECO:0000313" key="4">
    <source>
        <dbReference type="EMBL" id="PQM49277.1"/>
    </source>
</evidence>
<gene>
    <name evidence="3" type="ORF">BKN37_17825</name>
    <name evidence="4" type="ORF">C1Y40_00490</name>
</gene>
<evidence type="ECO:0000313" key="3">
    <source>
        <dbReference type="EMBL" id="OHV00589.1"/>
    </source>
</evidence>
<dbReference type="PANTHER" id="PTHR37042">
    <property type="entry name" value="OUTER MEMBRANE PROTEIN RV1973"/>
    <property type="match status" value="1"/>
</dbReference>
<organism evidence="3 5">
    <name type="scientific">Mycobacterium talmoniae</name>
    <dbReference type="NCBI Taxonomy" id="1858794"/>
    <lineage>
        <taxon>Bacteria</taxon>
        <taxon>Bacillati</taxon>
        <taxon>Actinomycetota</taxon>
        <taxon>Actinomycetes</taxon>
        <taxon>Mycobacteriales</taxon>
        <taxon>Mycobacteriaceae</taxon>
        <taxon>Mycobacterium</taxon>
    </lineage>
</organism>
<dbReference type="EMBL" id="PPEA01000079">
    <property type="protein sequence ID" value="PQM49277.1"/>
    <property type="molecule type" value="Genomic_DNA"/>
</dbReference>
<keyword evidence="5" id="KW-1185">Reference proteome</keyword>
<name>A0A1S1NGD8_9MYCO</name>
<evidence type="ECO:0000313" key="5">
    <source>
        <dbReference type="Proteomes" id="UP000179734"/>
    </source>
</evidence>
<evidence type="ECO:0000256" key="1">
    <source>
        <dbReference type="ARBA" id="ARBA00004370"/>
    </source>
</evidence>